<keyword evidence="7" id="KW-1185">Reference proteome</keyword>
<dbReference type="GO" id="GO:0046872">
    <property type="term" value="F:metal ion binding"/>
    <property type="evidence" value="ECO:0007669"/>
    <property type="project" value="UniProtKB-KW"/>
</dbReference>
<proteinExistence type="inferred from homology"/>
<comment type="similarity">
    <text evidence="2 4">Belongs to the terpene synthase family.</text>
</comment>
<keyword evidence="4" id="KW-0479">Metal-binding</keyword>
<dbReference type="GO" id="GO:0008299">
    <property type="term" value="P:isoprenoid biosynthetic process"/>
    <property type="evidence" value="ECO:0007669"/>
    <property type="project" value="UniProtKB-ARBA"/>
</dbReference>
<keyword evidence="3 4" id="KW-0460">Magnesium</keyword>
<evidence type="ECO:0000313" key="7">
    <source>
        <dbReference type="Proteomes" id="UP001194746"/>
    </source>
</evidence>
<dbReference type="AlphaFoldDB" id="A0AAD4GQW9"/>
<evidence type="ECO:0000256" key="5">
    <source>
        <dbReference type="SAM" id="MobiDB-lite"/>
    </source>
</evidence>
<dbReference type="PANTHER" id="PTHR35201">
    <property type="entry name" value="TERPENE SYNTHASE"/>
    <property type="match status" value="1"/>
</dbReference>
<evidence type="ECO:0000256" key="1">
    <source>
        <dbReference type="ARBA" id="ARBA00001946"/>
    </source>
</evidence>
<dbReference type="InterPro" id="IPR034686">
    <property type="entry name" value="Terpene_cyclase-like_2"/>
</dbReference>
<sequence length="370" mass="42558">MAAELYKIGASGIPLQASDLPSSTQEKPLSTKPSEDGLKQQQMRIPDMFTSIMASEPVVNPNYDRVRRESDAWMEKILERSDDWEKYKYIDSSLMGAMWAPTTDVDGLRIVADWILWTGLFDDQFDDGDIGKDPKAAQEETEKLLAIMDEKSPPVRWEENPVWYAFQSVWDRLKKQERCNELHQRYFKGLIMQAKVMHDQREYTRDVQEYMEMRRHTIGAYPAISIVECLMGINLPKEVSAHPSLEEYVVGSLSNPEALTGNSANDICSYKKDLRMGDDHNLIKLLTEQGHSLQEAMDEVGAITNNCYKRWYTALANMDIWGEYIDRQVLAFLDICRDVALGNLHWSFKTSRYLGIEGDKLHDTRVLTLP</sequence>
<reference evidence="6" key="1">
    <citation type="journal article" date="2019" name="Beilstein J. Org. Chem.">
        <title>Nanangenines: drimane sesquiterpenoids as the dominant metabolite cohort of a novel Australian fungus, Aspergillus nanangensis.</title>
        <authorList>
            <person name="Lacey H.J."/>
            <person name="Gilchrist C.L.M."/>
            <person name="Crombie A."/>
            <person name="Kalaitzis J.A."/>
            <person name="Vuong D."/>
            <person name="Rutledge P.J."/>
            <person name="Turner P."/>
            <person name="Pitt J.I."/>
            <person name="Lacey E."/>
            <person name="Chooi Y.H."/>
            <person name="Piggott A.M."/>
        </authorList>
    </citation>
    <scope>NUCLEOTIDE SEQUENCE</scope>
    <source>
        <strain evidence="6">MST-FP2251</strain>
    </source>
</reference>
<comment type="cofactor">
    <cofactor evidence="1 4">
        <name>Mg(2+)</name>
        <dbReference type="ChEBI" id="CHEBI:18420"/>
    </cofactor>
</comment>
<organism evidence="6 7">
    <name type="scientific">Aspergillus nanangensis</name>
    <dbReference type="NCBI Taxonomy" id="2582783"/>
    <lineage>
        <taxon>Eukaryota</taxon>
        <taxon>Fungi</taxon>
        <taxon>Dikarya</taxon>
        <taxon>Ascomycota</taxon>
        <taxon>Pezizomycotina</taxon>
        <taxon>Eurotiomycetes</taxon>
        <taxon>Eurotiomycetidae</taxon>
        <taxon>Eurotiales</taxon>
        <taxon>Aspergillaceae</taxon>
        <taxon>Aspergillus</taxon>
        <taxon>Aspergillus subgen. Circumdati</taxon>
    </lineage>
</organism>
<comment type="caution">
    <text evidence="6">The sequence shown here is derived from an EMBL/GenBank/DDBJ whole genome shotgun (WGS) entry which is preliminary data.</text>
</comment>
<dbReference type="SFLD" id="SFLDS00005">
    <property type="entry name" value="Isoprenoid_Synthase_Type_I"/>
    <property type="match status" value="1"/>
</dbReference>
<accession>A0AAD4GQW9</accession>
<dbReference type="Proteomes" id="UP001194746">
    <property type="component" value="Unassembled WGS sequence"/>
</dbReference>
<dbReference type="Pfam" id="PF19086">
    <property type="entry name" value="Terpene_syn_C_2"/>
    <property type="match status" value="1"/>
</dbReference>
<reference evidence="6" key="2">
    <citation type="submission" date="2020-02" db="EMBL/GenBank/DDBJ databases">
        <authorList>
            <person name="Gilchrist C.L.M."/>
            <person name="Chooi Y.-H."/>
        </authorList>
    </citation>
    <scope>NUCLEOTIDE SEQUENCE</scope>
    <source>
        <strain evidence="6">MST-FP2251</strain>
    </source>
</reference>
<name>A0AAD4GQW9_ASPNN</name>
<protein>
    <recommendedName>
        <fullName evidence="4">Terpene synthase</fullName>
        <ecNumber evidence="4">4.2.3.-</ecNumber>
    </recommendedName>
</protein>
<dbReference type="GO" id="GO:0010333">
    <property type="term" value="F:terpene synthase activity"/>
    <property type="evidence" value="ECO:0007669"/>
    <property type="project" value="InterPro"/>
</dbReference>
<evidence type="ECO:0000256" key="2">
    <source>
        <dbReference type="ARBA" id="ARBA00006333"/>
    </source>
</evidence>
<dbReference type="Gene3D" id="1.10.600.10">
    <property type="entry name" value="Farnesyl Diphosphate Synthase"/>
    <property type="match status" value="1"/>
</dbReference>
<keyword evidence="4" id="KW-0456">Lyase</keyword>
<dbReference type="EMBL" id="VCAU01000086">
    <property type="protein sequence ID" value="KAF9885940.1"/>
    <property type="molecule type" value="Genomic_DNA"/>
</dbReference>
<evidence type="ECO:0000256" key="4">
    <source>
        <dbReference type="RuleBase" id="RU366034"/>
    </source>
</evidence>
<dbReference type="InterPro" id="IPR008949">
    <property type="entry name" value="Isoprenoid_synthase_dom_sf"/>
</dbReference>
<dbReference type="PANTHER" id="PTHR35201:SF4">
    <property type="entry name" value="BETA-PINACENE SYNTHASE-RELATED"/>
    <property type="match status" value="1"/>
</dbReference>
<dbReference type="EC" id="4.2.3.-" evidence="4"/>
<feature type="compositionally biased region" description="Polar residues" evidence="5">
    <location>
        <begin position="19"/>
        <end position="32"/>
    </location>
</feature>
<feature type="region of interest" description="Disordered" evidence="5">
    <location>
        <begin position="14"/>
        <end position="40"/>
    </location>
</feature>
<gene>
    <name evidence="6" type="ORF">FE257_012230</name>
</gene>
<dbReference type="SFLD" id="SFLDG01020">
    <property type="entry name" value="Terpene_Cyclase_Like_2"/>
    <property type="match status" value="1"/>
</dbReference>
<evidence type="ECO:0000256" key="3">
    <source>
        <dbReference type="ARBA" id="ARBA00022842"/>
    </source>
</evidence>
<evidence type="ECO:0000313" key="6">
    <source>
        <dbReference type="EMBL" id="KAF9885940.1"/>
    </source>
</evidence>
<dbReference type="SUPFAM" id="SSF48576">
    <property type="entry name" value="Terpenoid synthases"/>
    <property type="match status" value="1"/>
</dbReference>